<dbReference type="GO" id="GO:0020037">
    <property type="term" value="F:heme binding"/>
    <property type="evidence" value="ECO:0007669"/>
    <property type="project" value="InterPro"/>
</dbReference>
<protein>
    <recommendedName>
        <fullName evidence="2">Catalase immune-responsive domain-containing protein</fullName>
    </recommendedName>
</protein>
<keyword evidence="4" id="KW-1185">Reference proteome</keyword>
<feature type="region of interest" description="Disordered" evidence="1">
    <location>
        <begin position="90"/>
        <end position="152"/>
    </location>
</feature>
<gene>
    <name evidence="3" type="ORF">HDA41_006410</name>
</gene>
<dbReference type="Proteomes" id="UP000590647">
    <property type="component" value="Unassembled WGS sequence"/>
</dbReference>
<feature type="domain" description="Catalase immune-responsive" evidence="2">
    <location>
        <begin position="46"/>
        <end position="94"/>
    </location>
</feature>
<feature type="region of interest" description="Disordered" evidence="1">
    <location>
        <begin position="1"/>
        <end position="24"/>
    </location>
</feature>
<evidence type="ECO:0000256" key="1">
    <source>
        <dbReference type="SAM" id="MobiDB-lite"/>
    </source>
</evidence>
<accession>A0A7W9LW75</accession>
<dbReference type="AlphaFoldDB" id="A0A7W9LW75"/>
<evidence type="ECO:0000313" key="3">
    <source>
        <dbReference type="EMBL" id="MBB5798446.1"/>
    </source>
</evidence>
<dbReference type="InterPro" id="IPR010582">
    <property type="entry name" value="Catalase_immune_responsive"/>
</dbReference>
<dbReference type="Pfam" id="PF06628">
    <property type="entry name" value="Catalase-rel"/>
    <property type="match status" value="1"/>
</dbReference>
<dbReference type="SUPFAM" id="SSF56634">
    <property type="entry name" value="Heme-dependent catalase-like"/>
    <property type="match status" value="1"/>
</dbReference>
<dbReference type="Gene3D" id="2.40.180.10">
    <property type="entry name" value="Catalase core domain"/>
    <property type="match status" value="1"/>
</dbReference>
<comment type="caution">
    <text evidence="3">The sequence shown here is derived from an EMBL/GenBank/DDBJ whole genome shotgun (WGS) entry which is preliminary data.</text>
</comment>
<dbReference type="InterPro" id="IPR020835">
    <property type="entry name" value="Catalase_sf"/>
</dbReference>
<proteinExistence type="predicted"/>
<sequence length="152" mass="16132">MASNAQGRHAKNHEPNSCDGPVETCRPLSAALAVTGHTGTHAAPPHTRDDDVFQAGHLYRLMKAEEKSRLVADIAGGLAQVSRDDVIEKNLAQLPRRRPRVRAARGGGGPRPARGLNSLTASDGPGDPDEGRSLRHGRGQGADRGGCEPVRW</sequence>
<name>A0A7W9LW75_9ACTN</name>
<reference evidence="3 4" key="1">
    <citation type="submission" date="2020-08" db="EMBL/GenBank/DDBJ databases">
        <title>Sequencing the genomes of 1000 actinobacteria strains.</title>
        <authorList>
            <person name="Klenk H.-P."/>
        </authorList>
    </citation>
    <scope>NUCLEOTIDE SEQUENCE [LARGE SCALE GENOMIC DNA]</scope>
    <source>
        <strain evidence="3 4">DSM 40084</strain>
    </source>
</reference>
<evidence type="ECO:0000259" key="2">
    <source>
        <dbReference type="Pfam" id="PF06628"/>
    </source>
</evidence>
<dbReference type="EMBL" id="JACHNE010000001">
    <property type="protein sequence ID" value="MBB5798446.1"/>
    <property type="molecule type" value="Genomic_DNA"/>
</dbReference>
<organism evidence="3 4">
    <name type="scientific">Streptomyces caelestis</name>
    <dbReference type="NCBI Taxonomy" id="36816"/>
    <lineage>
        <taxon>Bacteria</taxon>
        <taxon>Bacillati</taxon>
        <taxon>Actinomycetota</taxon>
        <taxon>Actinomycetes</taxon>
        <taxon>Kitasatosporales</taxon>
        <taxon>Streptomycetaceae</taxon>
        <taxon>Streptomyces</taxon>
    </lineage>
</organism>
<evidence type="ECO:0000313" key="4">
    <source>
        <dbReference type="Proteomes" id="UP000590647"/>
    </source>
</evidence>